<name>A0A086JKM7_TOXGO</name>
<gene>
    <name evidence="1" type="ORF">TGP89_265065</name>
</gene>
<protein>
    <submittedName>
        <fullName evidence="1">Uncharacterized protein</fullName>
    </submittedName>
</protein>
<evidence type="ECO:0000313" key="2">
    <source>
        <dbReference type="Proteomes" id="UP000028828"/>
    </source>
</evidence>
<organism evidence="1 2">
    <name type="scientific">Toxoplasma gondii p89</name>
    <dbReference type="NCBI Taxonomy" id="943119"/>
    <lineage>
        <taxon>Eukaryota</taxon>
        <taxon>Sar</taxon>
        <taxon>Alveolata</taxon>
        <taxon>Apicomplexa</taxon>
        <taxon>Conoidasida</taxon>
        <taxon>Coccidia</taxon>
        <taxon>Eucoccidiorida</taxon>
        <taxon>Eimeriorina</taxon>
        <taxon>Sarcocystidae</taxon>
        <taxon>Toxoplasma</taxon>
    </lineage>
</organism>
<reference evidence="1 2" key="1">
    <citation type="submission" date="2014-03" db="EMBL/GenBank/DDBJ databases">
        <authorList>
            <person name="Sibley D."/>
            <person name="Venepally P."/>
            <person name="Karamycheva S."/>
            <person name="Hadjithomas M."/>
            <person name="Khan A."/>
            <person name="Brunk B."/>
            <person name="Roos D."/>
            <person name="Caler E."/>
            <person name="Lorenzi H."/>
        </authorList>
    </citation>
    <scope>NUCLEOTIDE SEQUENCE [LARGE SCALE GENOMIC DNA]</scope>
    <source>
        <strain evidence="2">p89</strain>
    </source>
</reference>
<comment type="caution">
    <text evidence="1">The sequence shown here is derived from an EMBL/GenBank/DDBJ whole genome shotgun (WGS) entry which is preliminary data.</text>
</comment>
<sequence length="111" mass="12716">MMDSAATLADAMDRRLTAFENKLEQLSRPVSVPENSLPDASGITSVSWRRQQRLIGNTPKANPPQRFRKPRVLVRNRAKDNDRLLRAIQKITIERRAQTYSCITSTRPLQQ</sequence>
<accession>A0A086JKM7</accession>
<dbReference type="VEuPathDB" id="ToxoDB:TGP89_265065"/>
<dbReference type="AlphaFoldDB" id="A0A086JKM7"/>
<dbReference type="OrthoDB" id="10329408at2759"/>
<proteinExistence type="predicted"/>
<dbReference type="EMBL" id="AEYI02001831">
    <property type="protein sequence ID" value="KFG32695.1"/>
    <property type="molecule type" value="Genomic_DNA"/>
</dbReference>
<dbReference type="Proteomes" id="UP000028828">
    <property type="component" value="Unassembled WGS sequence"/>
</dbReference>
<evidence type="ECO:0000313" key="1">
    <source>
        <dbReference type="EMBL" id="KFG32695.1"/>
    </source>
</evidence>